<dbReference type="InterPro" id="IPR020846">
    <property type="entry name" value="MFS_dom"/>
</dbReference>
<dbReference type="SUPFAM" id="SSF103473">
    <property type="entry name" value="MFS general substrate transporter"/>
    <property type="match status" value="1"/>
</dbReference>
<keyword evidence="6 9" id="KW-0812">Transmembrane</keyword>
<keyword evidence="7 9" id="KW-1133">Transmembrane helix</keyword>
<feature type="transmembrane region" description="Helical" evidence="9">
    <location>
        <begin position="203"/>
        <end position="225"/>
    </location>
</feature>
<dbReference type="InterPro" id="IPR001958">
    <property type="entry name" value="Tet-R_TetA/multi-R_MdtG-like"/>
</dbReference>
<dbReference type="GO" id="GO:0046677">
    <property type="term" value="P:response to antibiotic"/>
    <property type="evidence" value="ECO:0007669"/>
    <property type="project" value="UniProtKB-KW"/>
</dbReference>
<dbReference type="InterPro" id="IPR036259">
    <property type="entry name" value="MFS_trans_sf"/>
</dbReference>
<dbReference type="Gene3D" id="1.20.1250.20">
    <property type="entry name" value="MFS general substrate transporter like domains"/>
    <property type="match status" value="1"/>
</dbReference>
<evidence type="ECO:0000256" key="1">
    <source>
        <dbReference type="ARBA" id="ARBA00003279"/>
    </source>
</evidence>
<proteinExistence type="inferred from homology"/>
<comment type="function">
    <text evidence="1">Resistance to tetracycline by an active tetracycline efflux. This is an energy-dependent process that decreases the accumulation of the antibiotic in whole cells. This protein functions as a metal-tetracycline/H(+) antiporter.</text>
</comment>
<dbReference type="PROSITE" id="PS00216">
    <property type="entry name" value="SUGAR_TRANSPORT_1"/>
    <property type="match status" value="1"/>
</dbReference>
<feature type="transmembrane region" description="Helical" evidence="9">
    <location>
        <begin position="104"/>
        <end position="121"/>
    </location>
</feature>
<evidence type="ECO:0000256" key="6">
    <source>
        <dbReference type="ARBA" id="ARBA00022692"/>
    </source>
</evidence>
<keyword evidence="5" id="KW-1003">Cell membrane</keyword>
<feature type="transmembrane region" description="Helical" evidence="9">
    <location>
        <begin position="43"/>
        <end position="63"/>
    </location>
</feature>
<evidence type="ECO:0000256" key="7">
    <source>
        <dbReference type="ARBA" id="ARBA00022989"/>
    </source>
</evidence>
<evidence type="ECO:0000256" key="3">
    <source>
        <dbReference type="ARBA" id="ARBA00007520"/>
    </source>
</evidence>
<keyword evidence="11" id="KW-0614">Plasmid</keyword>
<feature type="transmembrane region" description="Helical" evidence="9">
    <location>
        <begin position="163"/>
        <end position="182"/>
    </location>
</feature>
<feature type="transmembrane region" description="Helical" evidence="9">
    <location>
        <begin position="75"/>
        <end position="98"/>
    </location>
</feature>
<geneLocation type="plasmid" evidence="11">
    <name>pEC36-2</name>
</geneLocation>
<evidence type="ECO:0000256" key="5">
    <source>
        <dbReference type="ARBA" id="ARBA00022475"/>
    </source>
</evidence>
<dbReference type="PROSITE" id="PS50850">
    <property type="entry name" value="MFS"/>
    <property type="match status" value="1"/>
</dbReference>
<keyword evidence="8 9" id="KW-0472">Membrane</keyword>
<dbReference type="NCBIfam" id="NF012174">
    <property type="entry name" value="tet_MFS_A_B_C_D"/>
    <property type="match status" value="1"/>
</dbReference>
<evidence type="ECO:0000256" key="9">
    <source>
        <dbReference type="SAM" id="Phobius"/>
    </source>
</evidence>
<evidence type="ECO:0000256" key="4">
    <source>
        <dbReference type="ARBA" id="ARBA00022448"/>
    </source>
</evidence>
<feature type="transmembrane region" description="Helical" evidence="9">
    <location>
        <begin position="245"/>
        <end position="267"/>
    </location>
</feature>
<dbReference type="CDD" id="cd17388">
    <property type="entry name" value="MFS_TetA"/>
    <property type="match status" value="1"/>
</dbReference>
<dbReference type="AlphaFoldDB" id="A0A2R4LAF5"/>
<dbReference type="InterPro" id="IPR005829">
    <property type="entry name" value="Sugar_transporter_CS"/>
</dbReference>
<dbReference type="GO" id="GO:0005886">
    <property type="term" value="C:plasma membrane"/>
    <property type="evidence" value="ECO:0007669"/>
    <property type="project" value="UniProtKB-SubCell"/>
</dbReference>
<comment type="subcellular location">
    <subcellularLocation>
        <location evidence="2">Cell inner membrane</location>
        <topology evidence="2">Multi-pass membrane protein</topology>
    </subcellularLocation>
</comment>
<feature type="transmembrane region" description="Helical" evidence="9">
    <location>
        <begin position="133"/>
        <end position="157"/>
    </location>
</feature>
<dbReference type="EMBL" id="MG591701">
    <property type="protein sequence ID" value="AVV81600.1"/>
    <property type="molecule type" value="Genomic_DNA"/>
</dbReference>
<dbReference type="PANTHER" id="PTHR23504">
    <property type="entry name" value="MAJOR FACILITATOR SUPERFAMILY DOMAIN-CONTAINING PROTEIN 10"/>
    <property type="match status" value="1"/>
</dbReference>
<feature type="transmembrane region" description="Helical" evidence="9">
    <location>
        <begin position="279"/>
        <end position="297"/>
    </location>
</feature>
<evidence type="ECO:0000259" key="10">
    <source>
        <dbReference type="PROSITE" id="PS50850"/>
    </source>
</evidence>
<feature type="domain" description="Major facilitator superfamily (MFS) profile" evidence="10">
    <location>
        <begin position="6"/>
        <end position="515"/>
    </location>
</feature>
<protein>
    <submittedName>
        <fullName evidence="11">TetA</fullName>
    </submittedName>
</protein>
<organism evidence="11">
    <name type="scientific">Escherichia coli</name>
    <dbReference type="NCBI Taxonomy" id="562"/>
    <lineage>
        <taxon>Bacteria</taxon>
        <taxon>Pseudomonadati</taxon>
        <taxon>Pseudomonadota</taxon>
        <taxon>Gammaproteobacteria</taxon>
        <taxon>Enterobacterales</taxon>
        <taxon>Enterobacteriaceae</taxon>
        <taxon>Escherichia</taxon>
    </lineage>
</organism>
<sequence>MKPNRPLIVILSTVALDAVGIGLIMPVLPGLLRDLVHSNDVTAHYGILLALYALMQFACAPVLGALSDRFGRRPVLLVSLAGAAVDYAIMATTPFLWVLYIGRIVAGITGATGAVAGAYIADITDGDERARHFGFMSACFGFGMVAGPVLGGLMGGFSPHAPFFAAAALNGLNFLTGCFLLPESHKGERRPLRREALNPLASFRWARGMTVVAALMAVFFIMQLVGQVPAALWVIFGEDRFHWDATTIGISLAAFGILHSLAQAMITGPVAARLGERRALMLGMIADGTGYILLAFATRDGWRSRSWSCLLRVASECRRCKQCCPGRWMRNVRAAARLTGGAHQPDLDRRTPPLHGDLCGFYNNVERVGMDCRRCPLLALPAGAASRALEKFFKFPLHIARQFLSLLCHKRSECRVILVNDLIEKGLLGSVALVTTSIPIPAGRPGRHMRHVPRPCNTVFTYSLSLSGKFFYPQPKCLPLLDIASQCPSLRGLHCVIELIDTRRDTLHEVPACVC</sequence>
<dbReference type="GO" id="GO:0022857">
    <property type="term" value="F:transmembrane transporter activity"/>
    <property type="evidence" value="ECO:0007669"/>
    <property type="project" value="InterPro"/>
</dbReference>
<name>A0A2R4LAF5_ECOLX</name>
<dbReference type="PANTHER" id="PTHR23504:SF15">
    <property type="entry name" value="MAJOR FACILITATOR SUPERFAMILY (MFS) PROFILE DOMAIN-CONTAINING PROTEIN"/>
    <property type="match status" value="1"/>
</dbReference>
<gene>
    <name evidence="11" type="primary">tetA</name>
    <name evidence="11" type="ORF">pEC36-058</name>
</gene>
<dbReference type="InterPro" id="IPR011701">
    <property type="entry name" value="MFS"/>
</dbReference>
<feature type="transmembrane region" description="Helical" evidence="9">
    <location>
        <begin position="7"/>
        <end position="31"/>
    </location>
</feature>
<evidence type="ECO:0000256" key="8">
    <source>
        <dbReference type="ARBA" id="ARBA00023136"/>
    </source>
</evidence>
<dbReference type="PRINTS" id="PR01035">
    <property type="entry name" value="TCRTETA"/>
</dbReference>
<evidence type="ECO:0000256" key="2">
    <source>
        <dbReference type="ARBA" id="ARBA00004429"/>
    </source>
</evidence>
<dbReference type="Pfam" id="PF07690">
    <property type="entry name" value="MFS_1"/>
    <property type="match status" value="1"/>
</dbReference>
<reference evidence="11" key="1">
    <citation type="submission" date="2017-11" db="EMBL/GenBank/DDBJ databases">
        <authorList>
            <person name="Qin S."/>
            <person name="Cheng J."/>
        </authorList>
    </citation>
    <scope>NUCLEOTIDE SEQUENCE</scope>
    <source>
        <strain evidence="11">EC36</strain>
        <plasmid evidence="11">pEC36-2</plasmid>
    </source>
</reference>
<accession>A0A2R4LAF5</accession>
<keyword evidence="4" id="KW-0813">Transport</keyword>
<comment type="similarity">
    <text evidence="3">Belongs to the major facilitator superfamily. TCR/Tet family.</text>
</comment>
<evidence type="ECO:0000313" key="11">
    <source>
        <dbReference type="EMBL" id="AVV81600.1"/>
    </source>
</evidence>